<evidence type="ECO:0000313" key="2">
    <source>
        <dbReference type="EMBL" id="CVK31648.1"/>
    </source>
</evidence>
<name>A0A0X3BHN7_9EURY</name>
<evidence type="ECO:0000313" key="3">
    <source>
        <dbReference type="Proteomes" id="UP000069850"/>
    </source>
</evidence>
<dbReference type="KEGG" id="mema:MMAB1_0431"/>
<dbReference type="AlphaFoldDB" id="A0A0X3BHN7"/>
<protein>
    <submittedName>
        <fullName evidence="2">Uncharacterized protein</fullName>
    </submittedName>
</protein>
<dbReference type="Proteomes" id="UP000069850">
    <property type="component" value="Chromosome 1"/>
</dbReference>
<evidence type="ECO:0000256" key="1">
    <source>
        <dbReference type="SAM" id="MobiDB-lite"/>
    </source>
</evidence>
<organism evidence="2 3">
    <name type="scientific">Methanoculleus bourgensis</name>
    <dbReference type="NCBI Taxonomy" id="83986"/>
    <lineage>
        <taxon>Archaea</taxon>
        <taxon>Methanobacteriati</taxon>
        <taxon>Methanobacteriota</taxon>
        <taxon>Stenosarchaea group</taxon>
        <taxon>Methanomicrobia</taxon>
        <taxon>Methanomicrobiales</taxon>
        <taxon>Methanomicrobiaceae</taxon>
        <taxon>Methanoculleus</taxon>
    </lineage>
</organism>
<reference evidence="2 3" key="1">
    <citation type="submission" date="2016-01" db="EMBL/GenBank/DDBJ databases">
        <authorList>
            <person name="Manzoor S."/>
        </authorList>
    </citation>
    <scope>NUCLEOTIDE SEQUENCE [LARGE SCALE GENOMIC DNA]</scope>
    <source>
        <strain evidence="2">Methanoculleus sp MAB1</strain>
    </source>
</reference>
<proteinExistence type="predicted"/>
<dbReference type="EMBL" id="LT158599">
    <property type="protein sequence ID" value="CVK31648.1"/>
    <property type="molecule type" value="Genomic_DNA"/>
</dbReference>
<feature type="compositionally biased region" description="Gly residues" evidence="1">
    <location>
        <begin position="1"/>
        <end position="10"/>
    </location>
</feature>
<accession>A0A0X3BHN7</accession>
<feature type="region of interest" description="Disordered" evidence="1">
    <location>
        <begin position="1"/>
        <end position="24"/>
    </location>
</feature>
<gene>
    <name evidence="2" type="ORF">MMAB1_0431</name>
</gene>
<sequence>MRCAGPGAGRGAANREQGSADQDAVLPGSKIRFIPTHVGNTFSLSSPDTTTQDTHV</sequence>